<feature type="domain" description="Tail specific protease" evidence="2">
    <location>
        <begin position="87"/>
        <end position="304"/>
    </location>
</feature>
<dbReference type="SUPFAM" id="SSF52096">
    <property type="entry name" value="ClpP/crotonase"/>
    <property type="match status" value="1"/>
</dbReference>
<keyword evidence="1" id="KW-0732">Signal</keyword>
<dbReference type="PANTHER" id="PTHR32060:SF30">
    <property type="entry name" value="CARBOXY-TERMINAL PROCESSING PROTEASE CTPA"/>
    <property type="match status" value="1"/>
</dbReference>
<feature type="signal peptide" evidence="1">
    <location>
        <begin position="1"/>
        <end position="22"/>
    </location>
</feature>
<dbReference type="InterPro" id="IPR029045">
    <property type="entry name" value="ClpP/crotonase-like_dom_sf"/>
</dbReference>
<keyword evidence="4" id="KW-1185">Reference proteome</keyword>
<name>A0AA48KT52_9ALTE</name>
<organism evidence="3 4">
    <name type="scientific">Planctobacterium marinum</name>
    <dbReference type="NCBI Taxonomy" id="1631968"/>
    <lineage>
        <taxon>Bacteria</taxon>
        <taxon>Pseudomonadati</taxon>
        <taxon>Pseudomonadota</taxon>
        <taxon>Gammaproteobacteria</taxon>
        <taxon>Alteromonadales</taxon>
        <taxon>Alteromonadaceae</taxon>
        <taxon>Planctobacterium</taxon>
    </lineage>
</organism>
<dbReference type="Gene3D" id="3.90.226.10">
    <property type="entry name" value="2-enoyl-CoA Hydratase, Chain A, domain 1"/>
    <property type="match status" value="1"/>
</dbReference>
<reference evidence="3" key="1">
    <citation type="submission" date="2023-01" db="EMBL/GenBank/DDBJ databases">
        <title>Complete genome sequence of Planctobacterium marinum strain Dej080120_11.</title>
        <authorList>
            <person name="Ueki S."/>
            <person name="Maruyama F."/>
        </authorList>
    </citation>
    <scope>NUCLEOTIDE SEQUENCE</scope>
    <source>
        <strain evidence="3">Dej080120_11</strain>
    </source>
</reference>
<evidence type="ECO:0000256" key="1">
    <source>
        <dbReference type="SAM" id="SignalP"/>
    </source>
</evidence>
<dbReference type="Pfam" id="PF03572">
    <property type="entry name" value="Peptidase_S41"/>
    <property type="match status" value="1"/>
</dbReference>
<proteinExistence type="predicted"/>
<sequence length="313" mass="34784">MLQRISACALLCFLSVWPYANSSELSELDEILALMQEHLINRETINWPETSSTARAMLTNENDAEGKYRAIHYILAQANTNHSFYRSNTPRRFIFPNNLNCKQEIAPLIEIPKGIGYVKVQSYQSGSWPENQAFAEKLNQQILAQDSSDLKGWIVDLQTNRGGNMWPMLTGLSALLGNGTHGYFFKPDGEAIPWGIYKNSSFLKRQIMIQLSSSYVLKSTNKPVAILSSKRTASSGEAILIALQGLENSKSFGQHSCGQSTANRVFALKSGNQLTLTVSYMADKNKRRPGGSVLVDQVADSPVKNAIDWITSR</sequence>
<dbReference type="RefSeq" id="WP_338290963.1">
    <property type="nucleotide sequence ID" value="NZ_AP027272.1"/>
</dbReference>
<dbReference type="InterPro" id="IPR005151">
    <property type="entry name" value="Tail-specific_protease"/>
</dbReference>
<evidence type="ECO:0000313" key="4">
    <source>
        <dbReference type="Proteomes" id="UP001333710"/>
    </source>
</evidence>
<dbReference type="EMBL" id="AP027272">
    <property type="protein sequence ID" value="BDX05030.1"/>
    <property type="molecule type" value="Genomic_DNA"/>
</dbReference>
<dbReference type="Proteomes" id="UP001333710">
    <property type="component" value="Chromosome"/>
</dbReference>
<dbReference type="GO" id="GO:0030288">
    <property type="term" value="C:outer membrane-bounded periplasmic space"/>
    <property type="evidence" value="ECO:0007669"/>
    <property type="project" value="TreeGrafter"/>
</dbReference>
<accession>A0AA48KT52</accession>
<dbReference type="PANTHER" id="PTHR32060">
    <property type="entry name" value="TAIL-SPECIFIC PROTEASE"/>
    <property type="match status" value="1"/>
</dbReference>
<dbReference type="GO" id="GO:0006508">
    <property type="term" value="P:proteolysis"/>
    <property type="evidence" value="ECO:0007669"/>
    <property type="project" value="InterPro"/>
</dbReference>
<feature type="chain" id="PRO_5041280848" evidence="1">
    <location>
        <begin position="23"/>
        <end position="313"/>
    </location>
</feature>
<dbReference type="GO" id="GO:0008236">
    <property type="term" value="F:serine-type peptidase activity"/>
    <property type="evidence" value="ECO:0007669"/>
    <property type="project" value="InterPro"/>
</dbReference>
<dbReference type="KEGG" id="pmaw:MACH26_05510"/>
<gene>
    <name evidence="3" type="ORF">MACH26_05510</name>
</gene>
<dbReference type="GO" id="GO:0007165">
    <property type="term" value="P:signal transduction"/>
    <property type="evidence" value="ECO:0007669"/>
    <property type="project" value="TreeGrafter"/>
</dbReference>
<dbReference type="SMART" id="SM00245">
    <property type="entry name" value="TSPc"/>
    <property type="match status" value="1"/>
</dbReference>
<dbReference type="GO" id="GO:0004175">
    <property type="term" value="F:endopeptidase activity"/>
    <property type="evidence" value="ECO:0007669"/>
    <property type="project" value="TreeGrafter"/>
</dbReference>
<protein>
    <submittedName>
        <fullName evidence="3">Peptidase S41</fullName>
    </submittedName>
</protein>
<evidence type="ECO:0000259" key="2">
    <source>
        <dbReference type="SMART" id="SM00245"/>
    </source>
</evidence>
<dbReference type="AlphaFoldDB" id="A0AA48KT52"/>
<evidence type="ECO:0000313" key="3">
    <source>
        <dbReference type="EMBL" id="BDX05030.1"/>
    </source>
</evidence>